<evidence type="ECO:0000313" key="4">
    <source>
        <dbReference type="Proteomes" id="UP000053841"/>
    </source>
</evidence>
<dbReference type="PANTHER" id="PTHR10622:SF10">
    <property type="entry name" value="HET DOMAIN-CONTAINING PROTEIN"/>
    <property type="match status" value="1"/>
</dbReference>
<dbReference type="RefSeq" id="XP_007714749.1">
    <property type="nucleotide sequence ID" value="XM_007716559.1"/>
</dbReference>
<organism evidence="3 4">
    <name type="scientific">Cochliobolus carbonum (strain 26-R-13)</name>
    <name type="common">Maize leaf spot fungus</name>
    <name type="synonym">Bipolaris zeicola</name>
    <dbReference type="NCBI Taxonomy" id="930089"/>
    <lineage>
        <taxon>Eukaryota</taxon>
        <taxon>Fungi</taxon>
        <taxon>Dikarya</taxon>
        <taxon>Ascomycota</taxon>
        <taxon>Pezizomycotina</taxon>
        <taxon>Dothideomycetes</taxon>
        <taxon>Pleosporomycetidae</taxon>
        <taxon>Pleosporales</taxon>
        <taxon>Pleosporineae</taxon>
        <taxon>Pleosporaceae</taxon>
        <taxon>Bipolaris</taxon>
    </lineage>
</organism>
<dbReference type="STRING" id="930089.W6XYZ1"/>
<feature type="domain" description="Heterokaryon incompatibility" evidence="1">
    <location>
        <begin position="22"/>
        <end position="113"/>
    </location>
</feature>
<feature type="non-terminal residue" evidence="3">
    <location>
        <position position="314"/>
    </location>
</feature>
<dbReference type="GeneID" id="19150116"/>
<dbReference type="eggNOG" id="KOG4177">
    <property type="taxonomic scope" value="Eukaryota"/>
</dbReference>
<sequence length="314" mass="36176">MRLINCLTLELEEFFGSNIPPYAILSHTWGNDEVTFLELPLSTPATQARAGYRKIEFTCQQAIRDKLNYAWVDTCCIDKRSSSELSEAINSMFAWYRDASYCYAYLSDVLEEEMGEHFHKSRWFTRGWTLQELLAPRDVEFYNCQWHWLGRKSGHSKLISEITGIDVTALMGTRARCHANGGMFGDHCVAKRMSWASTRETTRTEDMAYCLLGIFNINLPLLYGEGDRAFRRLQEEIIRRVNDDSILAWGPRLDIKRQTEPLFKYFKDTIIYKNASLNILAKSPKDFTDCGDLEYAINPITPPTLTTLGLTIQL</sequence>
<dbReference type="KEGG" id="bze:COCCADRAFT_54829"/>
<proteinExistence type="predicted"/>
<dbReference type="Pfam" id="PF06985">
    <property type="entry name" value="HET"/>
    <property type="match status" value="1"/>
</dbReference>
<dbReference type="OrthoDB" id="674604at2759"/>
<dbReference type="Proteomes" id="UP000053841">
    <property type="component" value="Unassembled WGS sequence"/>
</dbReference>
<dbReference type="HOGENOM" id="CLU_000288_138_0_1"/>
<protein>
    <submittedName>
        <fullName evidence="3">Uncharacterized protein</fullName>
    </submittedName>
</protein>
<dbReference type="InterPro" id="IPR010730">
    <property type="entry name" value="HET"/>
</dbReference>
<dbReference type="InterPro" id="IPR058525">
    <property type="entry name" value="DUF8212"/>
</dbReference>
<dbReference type="Pfam" id="PF26640">
    <property type="entry name" value="DUF8212"/>
    <property type="match status" value="1"/>
</dbReference>
<dbReference type="EMBL" id="KI964681">
    <property type="protein sequence ID" value="EUC30958.1"/>
    <property type="molecule type" value="Genomic_DNA"/>
</dbReference>
<feature type="domain" description="DUF8212" evidence="2">
    <location>
        <begin position="228"/>
        <end position="294"/>
    </location>
</feature>
<dbReference type="AlphaFoldDB" id="W6XYZ1"/>
<reference evidence="3 4" key="1">
    <citation type="journal article" date="2013" name="PLoS Genet.">
        <title>Comparative genome structure, secondary metabolite, and effector coding capacity across Cochliobolus pathogens.</title>
        <authorList>
            <person name="Condon B.J."/>
            <person name="Leng Y."/>
            <person name="Wu D."/>
            <person name="Bushley K.E."/>
            <person name="Ohm R.A."/>
            <person name="Otillar R."/>
            <person name="Martin J."/>
            <person name="Schackwitz W."/>
            <person name="Grimwood J."/>
            <person name="MohdZainudin N."/>
            <person name="Xue C."/>
            <person name="Wang R."/>
            <person name="Manning V.A."/>
            <person name="Dhillon B."/>
            <person name="Tu Z.J."/>
            <person name="Steffenson B.J."/>
            <person name="Salamov A."/>
            <person name="Sun H."/>
            <person name="Lowry S."/>
            <person name="LaButti K."/>
            <person name="Han J."/>
            <person name="Copeland A."/>
            <person name="Lindquist E."/>
            <person name="Barry K."/>
            <person name="Schmutz J."/>
            <person name="Baker S.E."/>
            <person name="Ciuffetti L.M."/>
            <person name="Grigoriev I.V."/>
            <person name="Zhong S."/>
            <person name="Turgeon B.G."/>
        </authorList>
    </citation>
    <scope>NUCLEOTIDE SEQUENCE [LARGE SCALE GENOMIC DNA]</scope>
    <source>
        <strain evidence="3 4">26-R-13</strain>
    </source>
</reference>
<evidence type="ECO:0000259" key="2">
    <source>
        <dbReference type="Pfam" id="PF26640"/>
    </source>
</evidence>
<keyword evidence="4" id="KW-1185">Reference proteome</keyword>
<dbReference type="PANTHER" id="PTHR10622">
    <property type="entry name" value="HET DOMAIN-CONTAINING PROTEIN"/>
    <property type="match status" value="1"/>
</dbReference>
<name>W6XYZ1_COCC2</name>
<evidence type="ECO:0000259" key="1">
    <source>
        <dbReference type="Pfam" id="PF06985"/>
    </source>
</evidence>
<accession>W6XYZ1</accession>
<gene>
    <name evidence="3" type="ORF">COCCADRAFT_54829</name>
</gene>
<evidence type="ECO:0000313" key="3">
    <source>
        <dbReference type="EMBL" id="EUC30958.1"/>
    </source>
</evidence>